<gene>
    <name evidence="1" type="ORF">IFM89_007217</name>
</gene>
<protein>
    <submittedName>
        <fullName evidence="1">Uncharacterized protein</fullName>
    </submittedName>
</protein>
<proteinExistence type="predicted"/>
<evidence type="ECO:0000313" key="2">
    <source>
        <dbReference type="Proteomes" id="UP000631114"/>
    </source>
</evidence>
<dbReference type="OrthoDB" id="1921870at2759"/>
<dbReference type="EMBL" id="JADFTS010000009">
    <property type="protein sequence ID" value="KAF9588042.1"/>
    <property type="molecule type" value="Genomic_DNA"/>
</dbReference>
<sequence>YVNLPNNVNKREHPYSSISQDVWECWCDFWETEKLKNVSEKTKYSRSCLTTGHRGGSKSFIRDLADMADPESQQEPSQIELYKNTHYNEKKGWISFQVEENYVSNMYSEIPTICLIFSYN</sequence>
<keyword evidence="2" id="KW-1185">Reference proteome</keyword>
<dbReference type="AlphaFoldDB" id="A0A835GY50"/>
<dbReference type="InterPro" id="IPR004252">
    <property type="entry name" value="Probable_transposase_24"/>
</dbReference>
<feature type="non-terminal residue" evidence="1">
    <location>
        <position position="120"/>
    </location>
</feature>
<dbReference type="Proteomes" id="UP000631114">
    <property type="component" value="Unassembled WGS sequence"/>
</dbReference>
<dbReference type="Pfam" id="PF03004">
    <property type="entry name" value="Transposase_24"/>
    <property type="match status" value="1"/>
</dbReference>
<reference evidence="1 2" key="1">
    <citation type="submission" date="2020-10" db="EMBL/GenBank/DDBJ databases">
        <title>The Coptis chinensis genome and diversification of protoberbering-type alkaloids.</title>
        <authorList>
            <person name="Wang B."/>
            <person name="Shu S."/>
            <person name="Song C."/>
            <person name="Liu Y."/>
        </authorList>
    </citation>
    <scope>NUCLEOTIDE SEQUENCE [LARGE SCALE GENOMIC DNA]</scope>
    <source>
        <strain evidence="1">HL-2020</strain>
        <tissue evidence="1">Leaf</tissue>
    </source>
</reference>
<comment type="caution">
    <text evidence="1">The sequence shown here is derived from an EMBL/GenBank/DDBJ whole genome shotgun (WGS) entry which is preliminary data.</text>
</comment>
<organism evidence="1 2">
    <name type="scientific">Coptis chinensis</name>
    <dbReference type="NCBI Taxonomy" id="261450"/>
    <lineage>
        <taxon>Eukaryota</taxon>
        <taxon>Viridiplantae</taxon>
        <taxon>Streptophyta</taxon>
        <taxon>Embryophyta</taxon>
        <taxon>Tracheophyta</taxon>
        <taxon>Spermatophyta</taxon>
        <taxon>Magnoliopsida</taxon>
        <taxon>Ranunculales</taxon>
        <taxon>Ranunculaceae</taxon>
        <taxon>Coptidoideae</taxon>
        <taxon>Coptis</taxon>
    </lineage>
</organism>
<name>A0A835GY50_9MAGN</name>
<accession>A0A835GY50</accession>
<evidence type="ECO:0000313" key="1">
    <source>
        <dbReference type="EMBL" id="KAF9588042.1"/>
    </source>
</evidence>